<reference evidence="3 4" key="2">
    <citation type="submission" date="2015-03" db="EMBL/GenBank/DDBJ databases">
        <authorList>
            <consortium name="Pathogen Informatics"/>
            <person name="Murphy D."/>
        </authorList>
    </citation>
    <scope>NUCLEOTIDE SEQUENCE [LARGE SCALE GENOMIC DNA]</scope>
    <source>
        <strain evidence="3 4">IP05342</strain>
    </source>
</reference>
<reference evidence="2 5" key="1">
    <citation type="submission" date="2015-03" db="EMBL/GenBank/DDBJ databases">
        <authorList>
            <person name="Murphy D."/>
        </authorList>
    </citation>
    <scope>NUCLEOTIDE SEQUENCE [LARGE SCALE GENOMIC DNA]</scope>
    <source>
        <strain evidence="2 5">IP26249</strain>
    </source>
</reference>
<evidence type="ECO:0000313" key="4">
    <source>
        <dbReference type="Proteomes" id="UP000041601"/>
    </source>
</evidence>
<organism evidence="2 5">
    <name type="scientific">Yersinia enterocolitica</name>
    <dbReference type="NCBI Taxonomy" id="630"/>
    <lineage>
        <taxon>Bacteria</taxon>
        <taxon>Pseudomonadati</taxon>
        <taxon>Pseudomonadota</taxon>
        <taxon>Gammaproteobacteria</taxon>
        <taxon>Enterobacterales</taxon>
        <taxon>Yersiniaceae</taxon>
        <taxon>Yersinia</taxon>
    </lineage>
</organism>
<evidence type="ECO:0000313" key="2">
    <source>
        <dbReference type="EMBL" id="CFQ56833.1"/>
    </source>
</evidence>
<dbReference type="EMBL" id="CPXJ01000008">
    <property type="protein sequence ID" value="CND30642.1"/>
    <property type="molecule type" value="Genomic_DNA"/>
</dbReference>
<feature type="transmembrane region" description="Helical" evidence="1">
    <location>
        <begin position="20"/>
        <end position="45"/>
    </location>
</feature>
<dbReference type="Proteomes" id="UP000041601">
    <property type="component" value="Unassembled WGS sequence"/>
</dbReference>
<keyword evidence="1" id="KW-1133">Transmembrane helix</keyword>
<keyword evidence="4" id="KW-1185">Reference proteome</keyword>
<dbReference type="AlphaFoldDB" id="A0A0H5FZV8"/>
<protein>
    <submittedName>
        <fullName evidence="2">Uncharacterized protein</fullName>
    </submittedName>
</protein>
<evidence type="ECO:0000313" key="5">
    <source>
        <dbReference type="Proteomes" id="UP000048841"/>
    </source>
</evidence>
<sequence length="83" mass="9549">MIVPIAFPARGFVDKLLPLWALINILFSIVNEVFLLQYILLAFIWPPVTHNRNDINLFRQVTDRRGEVTGVQPDRNGVEFKTA</sequence>
<evidence type="ECO:0000313" key="3">
    <source>
        <dbReference type="EMBL" id="CND30642.1"/>
    </source>
</evidence>
<evidence type="ECO:0000256" key="1">
    <source>
        <dbReference type="SAM" id="Phobius"/>
    </source>
</evidence>
<gene>
    <name evidence="2" type="ORF">ERS137941_01059</name>
    <name evidence="3" type="ORF">ERS137959_00830</name>
</gene>
<keyword evidence="1" id="KW-0472">Membrane</keyword>
<dbReference type="Proteomes" id="UP000048841">
    <property type="component" value="Unassembled WGS sequence"/>
</dbReference>
<dbReference type="EMBL" id="CGBR01000005">
    <property type="protein sequence ID" value="CFQ56833.1"/>
    <property type="molecule type" value="Genomic_DNA"/>
</dbReference>
<accession>A0A0H5FZV8</accession>
<proteinExistence type="predicted"/>
<keyword evidence="1" id="KW-0812">Transmembrane</keyword>
<name>A0A0H5FZV8_YEREN</name>